<feature type="compositionally biased region" description="Basic and acidic residues" evidence="7">
    <location>
        <begin position="10"/>
        <end position="20"/>
    </location>
</feature>
<evidence type="ECO:0000256" key="7">
    <source>
        <dbReference type="SAM" id="MobiDB-lite"/>
    </source>
</evidence>
<comment type="subcellular location">
    <subcellularLocation>
        <location evidence="1">Nucleus</location>
    </subcellularLocation>
</comment>
<dbReference type="Pfam" id="PF12024">
    <property type="entry name" value="DUF3512"/>
    <property type="match status" value="1"/>
</dbReference>
<feature type="region of interest" description="Disordered" evidence="7">
    <location>
        <begin position="1"/>
        <end position="101"/>
    </location>
</feature>
<evidence type="ECO:0000256" key="1">
    <source>
        <dbReference type="ARBA" id="ARBA00004123"/>
    </source>
</evidence>
<evidence type="ECO:0000256" key="2">
    <source>
        <dbReference type="ARBA" id="ARBA00023015"/>
    </source>
</evidence>
<dbReference type="VEuPathDB" id="FungiDB:SPPG_05449"/>
<dbReference type="PANTHER" id="PTHR22881:SF27">
    <property type="entry name" value="BROMODOMAIN CONTAINING 7_9"/>
    <property type="match status" value="1"/>
</dbReference>
<sequence length="743" mass="81087">MPPRRKRSRAEHSDENGHEDTNEEPITPDSSAIDPPSNGDRVSPAPAEQPTASPTTSPHTSPQQVQTESQAPSTTPRKRGRPRKQSVTEPEDKKDPEPDIDDLYDVLEKLLVVLSSEDEEGYFSRPVNVEADSKYLELVKKPMDFGTMEQKLAERSYRALCEFQDDFDLVMKNAMSYHPANDDIHQLALRLWKFGTRLINSQYERFPKHLTVEPDDSPYFKTTRSKAKAAEVKERVFRPQKYSLCQRGPDGTFFFSSAQTKPLDDIQLVEDVGKVNIIPSYSEDQTQVPPLKSLVHPSLIAGRTLSKSRHKRNEPAPVEFVEYGPYYTFAPMVDTSKATLSQAESVKYLKPGQVVILEPEGDANEPPVPEVARIYRGDELEATNGDGTGSTVEVRVDNLEGIEKLVDQARLDAEGKRILEDEGVDLEAVLSVQDLLKEAQEGESDQGDQEKGLDKMSLEDILALNKDLLAELEAMQEERFEEGSGEISTEELSIAKRLFWNLHHLASLSLPAHLLPKSLISSYMSRLRKYDPAFKGTLPPRKQYIYPSNLGGRTAFPTNAGTIPPHAAAKDYVPPRSKVLPTSFGGPSSGPGVATSSVMMTSLETSLPPLGTPLPPLSSNPYLQNLKLGTSTGTPSTFAGMGVSTPGGLVGTTPLTSLPTSSLSTLGMPYSSLAGLNLSSLATLNTSLPMSMTPGYPSPHVATTSVLGTPGAALGSPSMASQMMTFRGGMMPGLKKNGAWKFS</sequence>
<dbReference type="PANTHER" id="PTHR22881">
    <property type="entry name" value="BROMODOMAIN CONTAINING PROTEIN"/>
    <property type="match status" value="1"/>
</dbReference>
<dbReference type="InterPro" id="IPR051831">
    <property type="entry name" value="Bromodomain_contain_prot"/>
</dbReference>
<proteinExistence type="predicted"/>
<dbReference type="InParanoid" id="A0A0L0HEL7"/>
<name>A0A0L0HEL7_SPIPD</name>
<dbReference type="Pfam" id="PF00439">
    <property type="entry name" value="Bromodomain"/>
    <property type="match status" value="1"/>
</dbReference>
<organism evidence="9 10">
    <name type="scientific">Spizellomyces punctatus (strain DAOM BR117)</name>
    <dbReference type="NCBI Taxonomy" id="645134"/>
    <lineage>
        <taxon>Eukaryota</taxon>
        <taxon>Fungi</taxon>
        <taxon>Fungi incertae sedis</taxon>
        <taxon>Chytridiomycota</taxon>
        <taxon>Chytridiomycota incertae sedis</taxon>
        <taxon>Chytridiomycetes</taxon>
        <taxon>Spizellomycetales</taxon>
        <taxon>Spizellomycetaceae</taxon>
        <taxon>Spizellomyces</taxon>
    </lineage>
</organism>
<feature type="compositionally biased region" description="Low complexity" evidence="7">
    <location>
        <begin position="49"/>
        <end position="67"/>
    </location>
</feature>
<dbReference type="OrthoDB" id="21449at2759"/>
<dbReference type="GO" id="GO:0005634">
    <property type="term" value="C:nucleus"/>
    <property type="evidence" value="ECO:0007669"/>
    <property type="project" value="UniProtKB-SubCell"/>
</dbReference>
<gene>
    <name evidence="9" type="ORF">SPPG_05449</name>
</gene>
<reference evidence="9 10" key="1">
    <citation type="submission" date="2009-08" db="EMBL/GenBank/DDBJ databases">
        <title>The Genome Sequence of Spizellomyces punctatus strain DAOM BR117.</title>
        <authorList>
            <consortium name="The Broad Institute Genome Sequencing Platform"/>
            <person name="Russ C."/>
            <person name="Cuomo C."/>
            <person name="Shea T."/>
            <person name="Young S.K."/>
            <person name="Zeng Q."/>
            <person name="Koehrsen M."/>
            <person name="Haas B."/>
            <person name="Borodovsky M."/>
            <person name="Guigo R."/>
            <person name="Alvarado L."/>
            <person name="Berlin A."/>
            <person name="Bochicchio J."/>
            <person name="Borenstein D."/>
            <person name="Chapman S."/>
            <person name="Chen Z."/>
            <person name="Engels R."/>
            <person name="Freedman E."/>
            <person name="Gellesch M."/>
            <person name="Goldberg J."/>
            <person name="Griggs A."/>
            <person name="Gujja S."/>
            <person name="Heiman D."/>
            <person name="Hepburn T."/>
            <person name="Howarth C."/>
            <person name="Jen D."/>
            <person name="Larson L."/>
            <person name="Lewis B."/>
            <person name="Mehta T."/>
            <person name="Park D."/>
            <person name="Pearson M."/>
            <person name="Roberts A."/>
            <person name="Saif S."/>
            <person name="Shenoy N."/>
            <person name="Sisk P."/>
            <person name="Stolte C."/>
            <person name="Sykes S."/>
            <person name="Thomson T."/>
            <person name="Walk T."/>
            <person name="White J."/>
            <person name="Yandava C."/>
            <person name="Burger G."/>
            <person name="Gray M.W."/>
            <person name="Holland P.W.H."/>
            <person name="King N."/>
            <person name="Lang F.B.F."/>
            <person name="Roger A.J."/>
            <person name="Ruiz-Trillo I."/>
            <person name="Lander E."/>
            <person name="Nusbaum C."/>
        </authorList>
    </citation>
    <scope>NUCLEOTIDE SEQUENCE [LARGE SCALE GENOMIC DNA]</scope>
    <source>
        <strain evidence="9 10">DAOM BR117</strain>
    </source>
</reference>
<evidence type="ECO:0000259" key="8">
    <source>
        <dbReference type="PROSITE" id="PS50014"/>
    </source>
</evidence>
<evidence type="ECO:0000256" key="3">
    <source>
        <dbReference type="ARBA" id="ARBA00023117"/>
    </source>
</evidence>
<evidence type="ECO:0000256" key="5">
    <source>
        <dbReference type="ARBA" id="ARBA00023242"/>
    </source>
</evidence>
<keyword evidence="3 6" id="KW-0103">Bromodomain</keyword>
<keyword evidence="4" id="KW-0804">Transcription</keyword>
<dbReference type="InterPro" id="IPR001487">
    <property type="entry name" value="Bromodomain"/>
</dbReference>
<keyword evidence="10" id="KW-1185">Reference proteome</keyword>
<dbReference type="SMART" id="SM00297">
    <property type="entry name" value="BROMO"/>
    <property type="match status" value="1"/>
</dbReference>
<keyword evidence="5" id="KW-0539">Nucleus</keyword>
<evidence type="ECO:0000313" key="10">
    <source>
        <dbReference type="Proteomes" id="UP000053201"/>
    </source>
</evidence>
<dbReference type="GeneID" id="27688821"/>
<evidence type="ECO:0000313" key="9">
    <source>
        <dbReference type="EMBL" id="KNC99193.1"/>
    </source>
</evidence>
<dbReference type="RefSeq" id="XP_016607233.1">
    <property type="nucleotide sequence ID" value="XM_016753662.1"/>
</dbReference>
<dbReference type="PRINTS" id="PR00503">
    <property type="entry name" value="BROMODOMAIN"/>
</dbReference>
<dbReference type="STRING" id="645134.A0A0L0HEL7"/>
<protein>
    <recommendedName>
        <fullName evidence="8">Bromo domain-containing protein</fullName>
    </recommendedName>
</protein>
<dbReference type="eggNOG" id="KOG0955">
    <property type="taxonomic scope" value="Eukaryota"/>
</dbReference>
<dbReference type="PROSITE" id="PS50014">
    <property type="entry name" value="BROMODOMAIN_2"/>
    <property type="match status" value="1"/>
</dbReference>
<accession>A0A0L0HEL7</accession>
<dbReference type="GO" id="GO:0006325">
    <property type="term" value="P:chromatin organization"/>
    <property type="evidence" value="ECO:0007669"/>
    <property type="project" value="UniProtKB-ARBA"/>
</dbReference>
<keyword evidence="2" id="KW-0805">Transcription regulation</keyword>
<evidence type="ECO:0000256" key="4">
    <source>
        <dbReference type="ARBA" id="ARBA00023163"/>
    </source>
</evidence>
<dbReference type="EMBL" id="KQ257458">
    <property type="protein sequence ID" value="KNC99193.1"/>
    <property type="molecule type" value="Genomic_DNA"/>
</dbReference>
<dbReference type="CDD" id="cd04369">
    <property type="entry name" value="Bromodomain"/>
    <property type="match status" value="1"/>
</dbReference>
<dbReference type="Gene3D" id="1.20.920.10">
    <property type="entry name" value="Bromodomain-like"/>
    <property type="match status" value="1"/>
</dbReference>
<dbReference type="AlphaFoldDB" id="A0A0L0HEL7"/>
<dbReference type="InterPro" id="IPR036427">
    <property type="entry name" value="Bromodomain-like_sf"/>
</dbReference>
<feature type="domain" description="Bromo" evidence="8">
    <location>
        <begin position="115"/>
        <end position="185"/>
    </location>
</feature>
<dbReference type="InterPro" id="IPR021900">
    <property type="entry name" value="DUF3512"/>
</dbReference>
<dbReference type="Proteomes" id="UP000053201">
    <property type="component" value="Unassembled WGS sequence"/>
</dbReference>
<dbReference type="SUPFAM" id="SSF47370">
    <property type="entry name" value="Bromodomain"/>
    <property type="match status" value="1"/>
</dbReference>
<evidence type="ECO:0000256" key="6">
    <source>
        <dbReference type="PROSITE-ProRule" id="PRU00035"/>
    </source>
</evidence>